<protein>
    <recommendedName>
        <fullName evidence="2">Calcineurin-like phosphoesterase domain-containing protein</fullName>
    </recommendedName>
</protein>
<keyword evidence="4" id="KW-1185">Reference proteome</keyword>
<dbReference type="Pfam" id="PF00149">
    <property type="entry name" value="Metallophos"/>
    <property type="match status" value="1"/>
</dbReference>
<feature type="compositionally biased region" description="Pro residues" evidence="1">
    <location>
        <begin position="296"/>
        <end position="307"/>
    </location>
</feature>
<evidence type="ECO:0000256" key="1">
    <source>
        <dbReference type="SAM" id="MobiDB-lite"/>
    </source>
</evidence>
<dbReference type="CDD" id="cd07379">
    <property type="entry name" value="MPP_239FB"/>
    <property type="match status" value="1"/>
</dbReference>
<dbReference type="OrthoDB" id="630188at2759"/>
<dbReference type="PANTHER" id="PTHR12905:SF16">
    <property type="entry name" value="SER_THR PROTEIN PHOSPHATASE FAMILY PROTEIN (AFU_ORTHOLOGUE AFUA_1G06000)"/>
    <property type="match status" value="1"/>
</dbReference>
<dbReference type="InterPro" id="IPR029052">
    <property type="entry name" value="Metallo-depent_PP-like"/>
</dbReference>
<feature type="region of interest" description="Disordered" evidence="1">
    <location>
        <begin position="270"/>
        <end position="314"/>
    </location>
</feature>
<proteinExistence type="predicted"/>
<feature type="region of interest" description="Disordered" evidence="1">
    <location>
        <begin position="329"/>
        <end position="348"/>
    </location>
</feature>
<dbReference type="HOGENOM" id="CLU_041441_0_0_1"/>
<evidence type="ECO:0000259" key="2">
    <source>
        <dbReference type="Pfam" id="PF00149"/>
    </source>
</evidence>
<accession>A0A0D2EMX0</accession>
<name>A0A0D2EMX0_9EURO</name>
<dbReference type="GeneID" id="25332824"/>
<dbReference type="GO" id="GO:0016787">
    <property type="term" value="F:hydrolase activity"/>
    <property type="evidence" value="ECO:0007669"/>
    <property type="project" value="InterPro"/>
</dbReference>
<dbReference type="Proteomes" id="UP000054342">
    <property type="component" value="Unassembled WGS sequence"/>
</dbReference>
<dbReference type="InterPro" id="IPR004843">
    <property type="entry name" value="Calcineurin-like_PHP"/>
</dbReference>
<dbReference type="Gene3D" id="3.60.21.10">
    <property type="match status" value="1"/>
</dbReference>
<dbReference type="EMBL" id="KN847323">
    <property type="protein sequence ID" value="KIW49219.1"/>
    <property type="molecule type" value="Genomic_DNA"/>
</dbReference>
<gene>
    <name evidence="3" type="ORF">PV05_10916</name>
</gene>
<dbReference type="AlphaFoldDB" id="A0A0D2EMX0"/>
<feature type="domain" description="Calcineurin-like phosphoesterase" evidence="2">
    <location>
        <begin position="6"/>
        <end position="203"/>
    </location>
</feature>
<dbReference type="RefSeq" id="XP_013309803.1">
    <property type="nucleotide sequence ID" value="XM_013454349.1"/>
</dbReference>
<dbReference type="InterPro" id="IPR051693">
    <property type="entry name" value="UPF0046_metallophosphoest"/>
</dbReference>
<dbReference type="PANTHER" id="PTHR12905">
    <property type="entry name" value="METALLOPHOSPHOESTERASE"/>
    <property type="match status" value="1"/>
</dbReference>
<feature type="compositionally biased region" description="Polar residues" evidence="1">
    <location>
        <begin position="282"/>
        <end position="291"/>
    </location>
</feature>
<sequence>MATRRIRIVCISDTHNQTPKLPAGDILIHAGDLTNQGSMSELKKTVSWLANADFKAKIIVCGNHDVTADVDFYREYGAYFHNKNMEDPQKCLALLQADPSIIYLNHEPKQIPITHSDGAVTSLRVFGSPYSPARGFWAFGYPPEKAAQLWAQIPLDSDIVVTHTPAKFHRDECGTRGTAGCERLRQTLWRVRPRMFVCGHIHEAYGVEVVTWDLSCPNIKFKEESVRYWQDPQPESRKQYTVDLSSRAKAMALRNDGSVGNLVGSRQLTRLRGAEVDGPSDEMSTVESGDQNFHLPRPPTAGPPPFPDFDKAQRPISPAASSISINELASRGQGGQASSARSDQEAISGREGRLETCIVNAAYMATNWPHKTGKKFHKPIVVDIDLPVEPGPSPSSASI</sequence>
<reference evidence="3 4" key="1">
    <citation type="submission" date="2015-01" db="EMBL/GenBank/DDBJ databases">
        <title>The Genome Sequence of Exophiala xenobiotica CBS118157.</title>
        <authorList>
            <consortium name="The Broad Institute Genomics Platform"/>
            <person name="Cuomo C."/>
            <person name="de Hoog S."/>
            <person name="Gorbushina A."/>
            <person name="Stielow B."/>
            <person name="Teixiera M."/>
            <person name="Abouelleil A."/>
            <person name="Chapman S.B."/>
            <person name="Priest M."/>
            <person name="Young S.K."/>
            <person name="Wortman J."/>
            <person name="Nusbaum C."/>
            <person name="Birren B."/>
        </authorList>
    </citation>
    <scope>NUCLEOTIDE SEQUENCE [LARGE SCALE GENOMIC DNA]</scope>
    <source>
        <strain evidence="3 4">CBS 118157</strain>
    </source>
</reference>
<dbReference type="SUPFAM" id="SSF56300">
    <property type="entry name" value="Metallo-dependent phosphatases"/>
    <property type="match status" value="1"/>
</dbReference>
<organism evidence="3 4">
    <name type="scientific">Exophiala xenobiotica</name>
    <dbReference type="NCBI Taxonomy" id="348802"/>
    <lineage>
        <taxon>Eukaryota</taxon>
        <taxon>Fungi</taxon>
        <taxon>Dikarya</taxon>
        <taxon>Ascomycota</taxon>
        <taxon>Pezizomycotina</taxon>
        <taxon>Eurotiomycetes</taxon>
        <taxon>Chaetothyriomycetidae</taxon>
        <taxon>Chaetothyriales</taxon>
        <taxon>Herpotrichiellaceae</taxon>
        <taxon>Exophiala</taxon>
    </lineage>
</organism>
<evidence type="ECO:0000313" key="4">
    <source>
        <dbReference type="Proteomes" id="UP000054342"/>
    </source>
</evidence>
<evidence type="ECO:0000313" key="3">
    <source>
        <dbReference type="EMBL" id="KIW49219.1"/>
    </source>
</evidence>